<dbReference type="OrthoDB" id="3855161at2759"/>
<evidence type="ECO:0000313" key="3">
    <source>
        <dbReference type="Proteomes" id="UP000030706"/>
    </source>
</evidence>
<protein>
    <recommendedName>
        <fullName evidence="1">F-box domain-containing protein</fullName>
    </recommendedName>
</protein>
<dbReference type="RefSeq" id="XP_029755165.1">
    <property type="nucleotide sequence ID" value="XM_029909014.1"/>
</dbReference>
<proteinExistence type="predicted"/>
<gene>
    <name evidence="2" type="ORF">M438DRAFT_388432</name>
</gene>
<dbReference type="Proteomes" id="UP000030706">
    <property type="component" value="Unassembled WGS sequence"/>
</dbReference>
<evidence type="ECO:0000313" key="2">
    <source>
        <dbReference type="EMBL" id="KEQ78978.1"/>
    </source>
</evidence>
<dbReference type="AlphaFoldDB" id="A0A074X0N6"/>
<reference evidence="2 3" key="1">
    <citation type="journal article" date="2014" name="BMC Genomics">
        <title>Genome sequencing of four Aureobasidium pullulans varieties: biotechnological potential, stress tolerance, and description of new species.</title>
        <authorList>
            <person name="Gostin Ar C."/>
            <person name="Ohm R.A."/>
            <person name="Kogej T."/>
            <person name="Sonjak S."/>
            <person name="Turk M."/>
            <person name="Zajc J."/>
            <person name="Zalar P."/>
            <person name="Grube M."/>
            <person name="Sun H."/>
            <person name="Han J."/>
            <person name="Sharma A."/>
            <person name="Chiniquy J."/>
            <person name="Ngan C.Y."/>
            <person name="Lipzen A."/>
            <person name="Barry K."/>
            <person name="Grigoriev I.V."/>
            <person name="Gunde-Cimerman N."/>
        </authorList>
    </citation>
    <scope>NUCLEOTIDE SEQUENCE [LARGE SCALE GENOMIC DNA]</scope>
    <source>
        <strain evidence="2 3">EXF-150</strain>
    </source>
</reference>
<feature type="domain" description="F-box" evidence="1">
    <location>
        <begin position="6"/>
        <end position="51"/>
    </location>
</feature>
<dbReference type="EMBL" id="KL585011">
    <property type="protein sequence ID" value="KEQ78978.1"/>
    <property type="molecule type" value="Genomic_DNA"/>
</dbReference>
<dbReference type="HOGENOM" id="CLU_590484_0_0_1"/>
<name>A0A074X0N6_AURPU</name>
<keyword evidence="3" id="KW-1185">Reference proteome</keyword>
<dbReference type="PROSITE" id="PS50181">
    <property type="entry name" value="FBOX"/>
    <property type="match status" value="1"/>
</dbReference>
<dbReference type="GeneID" id="40751320"/>
<evidence type="ECO:0000259" key="1">
    <source>
        <dbReference type="PROSITE" id="PS50181"/>
    </source>
</evidence>
<sequence>MVTGQATMHSALPPEIWTLILEDLPTKSLKALCLVSRTLQAQARRRMYRTLIYCDAINRSCCPRTDLQRIRDITIFHQSLTNWEGYREVTKDVSIEWTHGMEWRSTPYPGKSESEAEQQFSDMVKDTVVLLSKSHKLHSLHLGLPLLDSTVPFHVDRITSLRIPVSGCQYETDDPGFSTLLKLFQIPTLRRVQLDCMLRLCCVVPHTCRQPNTSNVTELEFINCGPISEELINLLNWPTDLQILRFDITYGESGRPFAVPNASVRSDKMINTLSPFKHNIQVLDLQVYESDCIIPDQTGALHSFSKLKWLRIPRRLLKIWTEDLELHDLQGVVDTAPPIETQLPDTLESLHISIGENFCWFHDTDAAEEGNSNLLLERPSENAKELFILLSGLATPGRFPNLYELWLYTEDYEHHAFAPEFRRRQDYPLECDHTRIFIDLLEQRDIEVYFDGYKWSELEKRIL</sequence>
<dbReference type="SMART" id="SM00256">
    <property type="entry name" value="FBOX"/>
    <property type="match status" value="1"/>
</dbReference>
<dbReference type="InterPro" id="IPR001810">
    <property type="entry name" value="F-box_dom"/>
</dbReference>
<dbReference type="SUPFAM" id="SSF81383">
    <property type="entry name" value="F-box domain"/>
    <property type="match status" value="1"/>
</dbReference>
<dbReference type="InterPro" id="IPR036047">
    <property type="entry name" value="F-box-like_dom_sf"/>
</dbReference>
<dbReference type="Pfam" id="PF00646">
    <property type="entry name" value="F-box"/>
    <property type="match status" value="1"/>
</dbReference>
<accession>A0A074X0N6</accession>
<organism evidence="2 3">
    <name type="scientific">Aureobasidium pullulans EXF-150</name>
    <dbReference type="NCBI Taxonomy" id="1043002"/>
    <lineage>
        <taxon>Eukaryota</taxon>
        <taxon>Fungi</taxon>
        <taxon>Dikarya</taxon>
        <taxon>Ascomycota</taxon>
        <taxon>Pezizomycotina</taxon>
        <taxon>Dothideomycetes</taxon>
        <taxon>Dothideomycetidae</taxon>
        <taxon>Dothideales</taxon>
        <taxon>Saccotheciaceae</taxon>
        <taxon>Aureobasidium</taxon>
    </lineage>
</organism>